<dbReference type="InterPro" id="IPR036116">
    <property type="entry name" value="FN3_sf"/>
</dbReference>
<evidence type="ECO:0000313" key="10">
    <source>
        <dbReference type="Proteomes" id="UP000318102"/>
    </source>
</evidence>
<gene>
    <name evidence="9" type="ORF">FPZ44_22960</name>
</gene>
<keyword evidence="7" id="KW-0732">Signal</keyword>
<dbReference type="InterPro" id="IPR007280">
    <property type="entry name" value="Peptidase_C_arc/bac"/>
</dbReference>
<dbReference type="CDD" id="cd04842">
    <property type="entry name" value="Peptidases_S8_Kp43_protease"/>
    <property type="match status" value="1"/>
</dbReference>
<dbReference type="GO" id="GO:0030246">
    <property type="term" value="F:carbohydrate binding"/>
    <property type="evidence" value="ECO:0007669"/>
    <property type="project" value="InterPro"/>
</dbReference>
<keyword evidence="10" id="KW-1185">Reference proteome</keyword>
<evidence type="ECO:0000256" key="5">
    <source>
        <dbReference type="ARBA" id="ARBA00023326"/>
    </source>
</evidence>
<dbReference type="Pfam" id="PF04151">
    <property type="entry name" value="PPC"/>
    <property type="match status" value="1"/>
</dbReference>
<dbReference type="GO" id="GO:0004553">
    <property type="term" value="F:hydrolase activity, hydrolyzing O-glycosyl compounds"/>
    <property type="evidence" value="ECO:0007669"/>
    <property type="project" value="InterPro"/>
</dbReference>
<dbReference type="InterPro" id="IPR034058">
    <property type="entry name" value="TagA/B/C/D_pept_dom"/>
</dbReference>
<dbReference type="CDD" id="cd12214">
    <property type="entry name" value="ChiA1_BD"/>
    <property type="match status" value="1"/>
</dbReference>
<dbReference type="SUPFAM" id="SSF49265">
    <property type="entry name" value="Fibronectin type III"/>
    <property type="match status" value="1"/>
</dbReference>
<dbReference type="InterPro" id="IPR003610">
    <property type="entry name" value="CBM5/12"/>
</dbReference>
<dbReference type="InterPro" id="IPR015500">
    <property type="entry name" value="Peptidase_S8_subtilisin-rel"/>
</dbReference>
<dbReference type="GO" id="GO:0005576">
    <property type="term" value="C:extracellular region"/>
    <property type="evidence" value="ECO:0007669"/>
    <property type="project" value="InterPro"/>
</dbReference>
<dbReference type="InterPro" id="IPR017868">
    <property type="entry name" value="Filamin/ABP280_repeat-like"/>
</dbReference>
<evidence type="ECO:0000256" key="2">
    <source>
        <dbReference type="ARBA" id="ARBA00022670"/>
    </source>
</evidence>
<dbReference type="Gene3D" id="2.60.40.10">
    <property type="entry name" value="Immunoglobulins"/>
    <property type="match status" value="1"/>
</dbReference>
<dbReference type="InterPro" id="IPR003961">
    <property type="entry name" value="FN3_dom"/>
</dbReference>
<accession>A0A559IGM3</accession>
<proteinExistence type="inferred from homology"/>
<dbReference type="Gene3D" id="3.40.50.200">
    <property type="entry name" value="Peptidase S8/S53 domain"/>
    <property type="match status" value="1"/>
</dbReference>
<feature type="active site" description="Charge relay system" evidence="6">
    <location>
        <position position="450"/>
    </location>
</feature>
<dbReference type="InterPro" id="IPR000209">
    <property type="entry name" value="Peptidase_S8/S53_dom"/>
</dbReference>
<dbReference type="PROSITE" id="PS00138">
    <property type="entry name" value="SUBTILASE_SER"/>
    <property type="match status" value="1"/>
</dbReference>
<keyword evidence="5" id="KW-0624">Polysaccharide degradation</keyword>
<dbReference type="Gene3D" id="2.10.10.20">
    <property type="entry name" value="Carbohydrate-binding module superfamily 5/12"/>
    <property type="match status" value="1"/>
</dbReference>
<dbReference type="InterPro" id="IPR022398">
    <property type="entry name" value="Peptidase_S8_His-AS"/>
</dbReference>
<keyword evidence="4 6" id="KW-0720">Serine protease</keyword>
<dbReference type="GO" id="GO:0004252">
    <property type="term" value="F:serine-type endopeptidase activity"/>
    <property type="evidence" value="ECO:0007669"/>
    <property type="project" value="UniProtKB-UniRule"/>
</dbReference>
<sequence length="798" mass="84567">MMKRKMIIGLSMMLSLSLLAPAIQPTGYAEPGAEPARTVFLKSGQIDLKDYPAQESMFHETPSQSPKLYIVQFKDVITNESKQLLKQHGAEVGNYLPDFAYLVRITDQQAISLSTSNLVYSVSRFLPTWKEGTFATVDSIPNEYVLSTFKGSEASVASLIQTIAPQQLSVSSGSIEATLTDAHIQTLIQTEEITYVEPKLQTDISNDFIAAQVKASTPNGMWSRGLTGTGQVVAVADSGLDTGDVSTLHGDFQGQLQTTPFAVAVPGNWSDADGHGTHVAGTVLGTGALSNGQYKGIAPGAKLVFQAIGCGTKICPGDLRTLFGQAQSNGAKIHTNSWGSPVNTYNSMAAQVDEYTFANKTFNVLFAAGNYGSEANTLATPATSKNSISVANLSKKANNISMTSSRGYAFDGRVKPDLAVTGSDIISPRSAVSNRPADPNTYYTRMSGTSMATPAVAGAIAIVRQHFMDVKQVEPTAALVKAILINGAKDVGFGWGSREIGWGRVDLESSLYPTDGIKAQHEDHTTGIQTGDVKTYSVTIGSGQPLKISTVWTDYQAAVQSAKALVNDLDLEVTSPTGEVFKGNCFVSNNASSTCAAFDRINNVENVYFNTANAGTYTIKVKAYNVPQGTQPFALVVSGSNASLSVGGGSQPQPTDLQAPINVSVSAKTQNSATLTWTDQNVHTTAPTYEIFSNNQLVGASATTSAVVTQLQAGTTYSFTVKVRAGTLLSPASLPVSGTTDSTNPNPGSGALPWKAGQQYKVHDLVTYNNATYRVIQAHYSLTGWEPSNVPALWAKVN</sequence>
<dbReference type="RefSeq" id="WP_144994366.1">
    <property type="nucleotide sequence ID" value="NZ_VNJK01000005.1"/>
</dbReference>
<dbReference type="PROSITE" id="PS50194">
    <property type="entry name" value="FILAMIN_REPEAT"/>
    <property type="match status" value="1"/>
</dbReference>
<protein>
    <submittedName>
        <fullName evidence="9">S8 family serine peptidase</fullName>
    </submittedName>
</protein>
<dbReference type="Proteomes" id="UP000318102">
    <property type="component" value="Unassembled WGS sequence"/>
</dbReference>
<dbReference type="GO" id="GO:0006508">
    <property type="term" value="P:proteolysis"/>
    <property type="evidence" value="ECO:0007669"/>
    <property type="project" value="UniProtKB-KW"/>
</dbReference>
<evidence type="ECO:0000256" key="3">
    <source>
        <dbReference type="ARBA" id="ARBA00022801"/>
    </source>
</evidence>
<evidence type="ECO:0000256" key="4">
    <source>
        <dbReference type="ARBA" id="ARBA00022825"/>
    </source>
</evidence>
<feature type="domain" description="Fibronectin type-III" evidence="8">
    <location>
        <begin position="659"/>
        <end position="743"/>
    </location>
</feature>
<evidence type="ECO:0000256" key="6">
    <source>
        <dbReference type="PROSITE-ProRule" id="PRU01240"/>
    </source>
</evidence>
<evidence type="ECO:0000313" key="9">
    <source>
        <dbReference type="EMBL" id="TVX86784.1"/>
    </source>
</evidence>
<dbReference type="EMBL" id="VNJK01000005">
    <property type="protein sequence ID" value="TVX86784.1"/>
    <property type="molecule type" value="Genomic_DNA"/>
</dbReference>
<dbReference type="PROSITE" id="PS00137">
    <property type="entry name" value="SUBTILASE_HIS"/>
    <property type="match status" value="1"/>
</dbReference>
<evidence type="ECO:0000259" key="8">
    <source>
        <dbReference type="PROSITE" id="PS50853"/>
    </source>
</evidence>
<dbReference type="Gene3D" id="2.60.120.380">
    <property type="match status" value="1"/>
</dbReference>
<dbReference type="InterPro" id="IPR051048">
    <property type="entry name" value="Peptidase_S8/S53_subtilisin"/>
</dbReference>
<feature type="signal peptide" evidence="7">
    <location>
        <begin position="1"/>
        <end position="22"/>
    </location>
</feature>
<dbReference type="SMART" id="SM00060">
    <property type="entry name" value="FN3"/>
    <property type="match status" value="1"/>
</dbReference>
<comment type="caution">
    <text evidence="9">The sequence shown here is derived from an EMBL/GenBank/DDBJ whole genome shotgun (WGS) entry which is preliminary data.</text>
</comment>
<dbReference type="Pfam" id="PF00041">
    <property type="entry name" value="fn3"/>
    <property type="match status" value="1"/>
</dbReference>
<dbReference type="PRINTS" id="PR00723">
    <property type="entry name" value="SUBTILISIN"/>
</dbReference>
<dbReference type="Pfam" id="PF02839">
    <property type="entry name" value="CBM_5_12"/>
    <property type="match status" value="1"/>
</dbReference>
<keyword evidence="5" id="KW-0119">Carbohydrate metabolism</keyword>
<organism evidence="9 10">
    <name type="scientific">Paenibacillus agilis</name>
    <dbReference type="NCBI Taxonomy" id="3020863"/>
    <lineage>
        <taxon>Bacteria</taxon>
        <taxon>Bacillati</taxon>
        <taxon>Bacillota</taxon>
        <taxon>Bacilli</taxon>
        <taxon>Bacillales</taxon>
        <taxon>Paenibacillaceae</taxon>
        <taxon>Paenibacillus</taxon>
    </lineage>
</organism>
<dbReference type="InterPro" id="IPR036852">
    <property type="entry name" value="Peptidase_S8/S53_dom_sf"/>
</dbReference>
<dbReference type="InterPro" id="IPR013783">
    <property type="entry name" value="Ig-like_fold"/>
</dbReference>
<name>A0A559IGM3_9BACL</name>
<dbReference type="SUPFAM" id="SSF52743">
    <property type="entry name" value="Subtilisin-like"/>
    <property type="match status" value="1"/>
</dbReference>
<dbReference type="InterPro" id="IPR036573">
    <property type="entry name" value="CBM_sf_5/12"/>
</dbReference>
<dbReference type="AlphaFoldDB" id="A0A559IGM3"/>
<evidence type="ECO:0000256" key="7">
    <source>
        <dbReference type="SAM" id="SignalP"/>
    </source>
</evidence>
<dbReference type="Pfam" id="PF00082">
    <property type="entry name" value="Peptidase_S8"/>
    <property type="match status" value="1"/>
</dbReference>
<dbReference type="PANTHER" id="PTHR43399">
    <property type="entry name" value="SUBTILISIN-RELATED"/>
    <property type="match status" value="1"/>
</dbReference>
<feature type="chain" id="PRO_5039078945" evidence="7">
    <location>
        <begin position="23"/>
        <end position="798"/>
    </location>
</feature>
<comment type="similarity">
    <text evidence="1 6">Belongs to the peptidase S8 family.</text>
</comment>
<dbReference type="InterPro" id="IPR023828">
    <property type="entry name" value="Peptidase_S8_Ser-AS"/>
</dbReference>
<evidence type="ECO:0000256" key="1">
    <source>
        <dbReference type="ARBA" id="ARBA00011073"/>
    </source>
</evidence>
<dbReference type="SUPFAM" id="SSF51055">
    <property type="entry name" value="Carbohydrate binding domain"/>
    <property type="match status" value="1"/>
</dbReference>
<dbReference type="OrthoDB" id="9798386at2"/>
<dbReference type="PROSITE" id="PS51892">
    <property type="entry name" value="SUBTILASE"/>
    <property type="match status" value="1"/>
</dbReference>
<dbReference type="PANTHER" id="PTHR43399:SF4">
    <property type="entry name" value="CELL WALL-ASSOCIATED PROTEASE"/>
    <property type="match status" value="1"/>
</dbReference>
<reference evidence="9 10" key="1">
    <citation type="submission" date="2019-07" db="EMBL/GenBank/DDBJ databases">
        <authorList>
            <person name="Kim J."/>
        </authorList>
    </citation>
    <scope>NUCLEOTIDE SEQUENCE [LARGE SCALE GENOMIC DNA]</scope>
    <source>
        <strain evidence="9 10">N4</strain>
    </source>
</reference>
<dbReference type="GO" id="GO:0000272">
    <property type="term" value="P:polysaccharide catabolic process"/>
    <property type="evidence" value="ECO:0007669"/>
    <property type="project" value="UniProtKB-KW"/>
</dbReference>
<dbReference type="PROSITE" id="PS50853">
    <property type="entry name" value="FN3"/>
    <property type="match status" value="1"/>
</dbReference>
<keyword evidence="2 6" id="KW-0645">Protease</keyword>
<dbReference type="CDD" id="cd00063">
    <property type="entry name" value="FN3"/>
    <property type="match status" value="1"/>
</dbReference>
<feature type="active site" description="Charge relay system" evidence="6">
    <location>
        <position position="237"/>
    </location>
</feature>
<feature type="active site" description="Charge relay system" evidence="6">
    <location>
        <position position="275"/>
    </location>
</feature>
<keyword evidence="3 6" id="KW-0378">Hydrolase</keyword>
<dbReference type="SMART" id="SM00495">
    <property type="entry name" value="ChtBD3"/>
    <property type="match status" value="1"/>
</dbReference>